<feature type="domain" description="ABC transmembrane type-1" evidence="12">
    <location>
        <begin position="712"/>
        <end position="996"/>
    </location>
</feature>
<feature type="domain" description="ABC transmembrane type-1" evidence="12">
    <location>
        <begin position="98"/>
        <end position="380"/>
    </location>
</feature>
<dbReference type="InterPro" id="IPR050173">
    <property type="entry name" value="ABC_transporter_C-like"/>
</dbReference>
<dbReference type="SUPFAM" id="SSF90123">
    <property type="entry name" value="ABC transporter transmembrane region"/>
    <property type="match status" value="2"/>
</dbReference>
<dbReference type="GO" id="GO:0005774">
    <property type="term" value="C:vacuolar membrane"/>
    <property type="evidence" value="ECO:0007669"/>
    <property type="project" value="UniProtKB-SubCell"/>
</dbReference>
<dbReference type="Gene3D" id="1.20.1560.10">
    <property type="entry name" value="ABC transporter type 1, transmembrane domain"/>
    <property type="match status" value="2"/>
</dbReference>
<dbReference type="GO" id="GO:0016887">
    <property type="term" value="F:ATP hydrolysis activity"/>
    <property type="evidence" value="ECO:0007669"/>
    <property type="project" value="InterPro"/>
</dbReference>
<dbReference type="EMBL" id="VJMJ01000023">
    <property type="protein sequence ID" value="KAF0742905.1"/>
    <property type="molecule type" value="Genomic_DNA"/>
</dbReference>
<evidence type="ECO:0000313" key="13">
    <source>
        <dbReference type="EMBL" id="KAF0742905.1"/>
    </source>
</evidence>
<dbReference type="SMART" id="SM00382">
    <property type="entry name" value="AAA"/>
    <property type="match status" value="2"/>
</dbReference>
<evidence type="ECO:0000256" key="9">
    <source>
        <dbReference type="ARBA" id="ARBA00023136"/>
    </source>
</evidence>
<dbReference type="CDD" id="cd18579">
    <property type="entry name" value="ABC_6TM_ABCC_D1"/>
    <property type="match status" value="1"/>
</dbReference>
<dbReference type="CDD" id="cd18580">
    <property type="entry name" value="ABC_6TM_ABCC_D2"/>
    <property type="match status" value="1"/>
</dbReference>
<feature type="transmembrane region" description="Helical" evidence="10">
    <location>
        <begin position="843"/>
        <end position="865"/>
    </location>
</feature>
<feature type="transmembrane region" description="Helical" evidence="10">
    <location>
        <begin position="364"/>
        <end position="383"/>
    </location>
</feature>
<evidence type="ECO:0000256" key="3">
    <source>
        <dbReference type="ARBA" id="ARBA00022448"/>
    </source>
</evidence>
<feature type="transmembrane region" description="Helical" evidence="10">
    <location>
        <begin position="90"/>
        <end position="114"/>
    </location>
</feature>
<dbReference type="PANTHER" id="PTHR24223:SF443">
    <property type="entry name" value="MULTIDRUG-RESISTANCE LIKE PROTEIN 1, ISOFORM I"/>
    <property type="match status" value="1"/>
</dbReference>
<dbReference type="PROSITE" id="PS50929">
    <property type="entry name" value="ABC_TM1F"/>
    <property type="match status" value="2"/>
</dbReference>
<dbReference type="Gene3D" id="3.40.50.300">
    <property type="entry name" value="P-loop containing nucleotide triphosphate hydrolases"/>
    <property type="match status" value="2"/>
</dbReference>
<feature type="transmembrane region" description="Helical" evidence="10">
    <location>
        <begin position="700"/>
        <end position="720"/>
    </location>
</feature>
<keyword evidence="9 10" id="KW-0472">Membrane</keyword>
<feature type="transmembrane region" description="Helical" evidence="10">
    <location>
        <begin position="237"/>
        <end position="258"/>
    </location>
</feature>
<proteinExistence type="inferred from homology"/>
<feature type="transmembrane region" description="Helical" evidence="10">
    <location>
        <begin position="939"/>
        <end position="961"/>
    </location>
</feature>
<comment type="similarity">
    <text evidence="2">Belongs to the ABC transporter superfamily. ABCC family. Conjugate transporter (TC 3.A.1.208) subfamily.</text>
</comment>
<keyword evidence="8 10" id="KW-1133">Transmembrane helix</keyword>
<keyword evidence="14" id="KW-1185">Reference proteome</keyword>
<feature type="domain" description="ABC transporter" evidence="11">
    <location>
        <begin position="1031"/>
        <end position="1263"/>
    </location>
</feature>
<keyword evidence="4 10" id="KW-0812">Transmembrane</keyword>
<dbReference type="GO" id="GO:0140359">
    <property type="term" value="F:ABC-type transporter activity"/>
    <property type="evidence" value="ECO:0007669"/>
    <property type="project" value="InterPro"/>
</dbReference>
<feature type="transmembrane region" description="Helical" evidence="10">
    <location>
        <begin position="968"/>
        <end position="992"/>
    </location>
</feature>
<protein>
    <submittedName>
        <fullName evidence="13">Uncharacterized protein</fullName>
    </submittedName>
</protein>
<evidence type="ECO:0000256" key="2">
    <source>
        <dbReference type="ARBA" id="ARBA00009726"/>
    </source>
</evidence>
<evidence type="ECO:0000256" key="10">
    <source>
        <dbReference type="SAM" id="Phobius"/>
    </source>
</evidence>
<evidence type="ECO:0000256" key="1">
    <source>
        <dbReference type="ARBA" id="ARBA00004128"/>
    </source>
</evidence>
<dbReference type="VEuPathDB" id="FungiDB:AeMF1_017219"/>
<dbReference type="InterPro" id="IPR036640">
    <property type="entry name" value="ABC1_TM_sf"/>
</dbReference>
<evidence type="ECO:0000256" key="7">
    <source>
        <dbReference type="ARBA" id="ARBA00022840"/>
    </source>
</evidence>
<dbReference type="InterPro" id="IPR011527">
    <property type="entry name" value="ABC1_TM_dom"/>
</dbReference>
<dbReference type="Pfam" id="PF00664">
    <property type="entry name" value="ABC_membrane"/>
    <property type="match status" value="2"/>
</dbReference>
<dbReference type="CDD" id="cd03250">
    <property type="entry name" value="ABCC_MRP_domain1"/>
    <property type="match status" value="1"/>
</dbReference>
<dbReference type="InterPro" id="IPR003593">
    <property type="entry name" value="AAA+_ATPase"/>
</dbReference>
<feature type="transmembrane region" description="Helical" evidence="10">
    <location>
        <begin position="134"/>
        <end position="153"/>
    </location>
</feature>
<evidence type="ECO:0000313" key="14">
    <source>
        <dbReference type="Proteomes" id="UP000481153"/>
    </source>
</evidence>
<dbReference type="GO" id="GO:0005524">
    <property type="term" value="F:ATP binding"/>
    <property type="evidence" value="ECO:0007669"/>
    <property type="project" value="UniProtKB-KW"/>
</dbReference>
<dbReference type="InterPro" id="IPR044726">
    <property type="entry name" value="ABCC_6TM_D2"/>
</dbReference>
<dbReference type="SUPFAM" id="SSF52540">
    <property type="entry name" value="P-loop containing nucleoside triphosphate hydrolases"/>
    <property type="match status" value="2"/>
</dbReference>
<name>A0A6G0XRD4_9STRA</name>
<accession>A0A6G0XRD4</accession>
<dbReference type="AlphaFoldDB" id="A0A6G0XRD4"/>
<evidence type="ECO:0000259" key="12">
    <source>
        <dbReference type="PROSITE" id="PS50929"/>
    </source>
</evidence>
<comment type="caution">
    <text evidence="13">The sequence shown here is derived from an EMBL/GenBank/DDBJ whole genome shotgun (WGS) entry which is preliminary data.</text>
</comment>
<keyword evidence="5" id="KW-0677">Repeat</keyword>
<dbReference type="FunFam" id="1.20.1560.10:FF:000013">
    <property type="entry name" value="ABC transporter C family member 2"/>
    <property type="match status" value="1"/>
</dbReference>
<feature type="transmembrane region" description="Helical" evidence="10">
    <location>
        <begin position="214"/>
        <end position="231"/>
    </location>
</feature>
<dbReference type="InterPro" id="IPR044746">
    <property type="entry name" value="ABCC_6TM_D1"/>
</dbReference>
<dbReference type="PROSITE" id="PS00211">
    <property type="entry name" value="ABC_TRANSPORTER_1"/>
    <property type="match status" value="1"/>
</dbReference>
<dbReference type="FunFam" id="3.40.50.300:FF:000610">
    <property type="entry name" value="Multidrug resistance-associated ABC transporter"/>
    <property type="match status" value="1"/>
</dbReference>
<dbReference type="InterPro" id="IPR027417">
    <property type="entry name" value="P-loop_NTPase"/>
</dbReference>
<feature type="transmembrane region" description="Helical" evidence="10">
    <location>
        <begin position="319"/>
        <end position="344"/>
    </location>
</feature>
<evidence type="ECO:0000256" key="8">
    <source>
        <dbReference type="ARBA" id="ARBA00022989"/>
    </source>
</evidence>
<dbReference type="Pfam" id="PF00005">
    <property type="entry name" value="ABC_tran"/>
    <property type="match status" value="2"/>
</dbReference>
<dbReference type="PANTHER" id="PTHR24223">
    <property type="entry name" value="ATP-BINDING CASSETTE SUB-FAMILY C"/>
    <property type="match status" value="1"/>
</dbReference>
<evidence type="ECO:0000256" key="6">
    <source>
        <dbReference type="ARBA" id="ARBA00022741"/>
    </source>
</evidence>
<keyword evidence="6" id="KW-0547">Nucleotide-binding</keyword>
<keyword evidence="3" id="KW-0813">Transport</keyword>
<keyword evidence="7" id="KW-0067">ATP-binding</keyword>
<gene>
    <name evidence="13" type="ORF">Ae201684_002299</name>
</gene>
<dbReference type="PROSITE" id="PS50893">
    <property type="entry name" value="ABC_TRANSPORTER_2"/>
    <property type="match status" value="2"/>
</dbReference>
<dbReference type="InterPro" id="IPR003439">
    <property type="entry name" value="ABC_transporter-like_ATP-bd"/>
</dbReference>
<dbReference type="Proteomes" id="UP000481153">
    <property type="component" value="Unassembled WGS sequence"/>
</dbReference>
<sequence>MDTPATKFHALKSPRGVEKAPVPPHPLDAANPLSRAFFAWANKLLAVGNKRQLDPEDMWPLQNANKVAPITAIYARTYHEKKQHLLRAFFSMYGVKLFGIAMMQLFTAACDLYGPAYVLRKVVEAVEQPTFDATYTSLLVLSLYGIQIASAFVKAHMNFLNNVIGMQLSASIRSMLFEKSLRLNGKSKKVKTAGDIANLFSMDVLYIMQFTQNLNLIWIVPLQVAVVLVLIEHLVGWAIFIGLAVVLVILAITALVAVRLGNIQTELFQVKDARMQVLNEMFGAIQIVKFNAWEEKFLDKLTELRASEIKIIWKFWRQYLVLVVFMFSTPVLVTITVFATYTLWMHDLLTVATVFSTLALFKSLQEALIQLPMVIMSTVRCLVSVKRINEVLLMDECDPSNVQTPQSNPTLKEKYAVDRTVVAIDHGAFGWDDTEPFFSDLNLTIQEGQLVVVHGAVGQGKSSLCSIFLGEMEKYAGSVFVGGSVAYFSQQPWIQNATIRDNILFGKPFDEAKYADVVRACALTKDLDSFPLAIALKSARVSLARACYSDADIFVLDAPLAAVDAIVSSEIFTNCILGLLRHKTVILVTHNPDIINSPYVNRSFLIQDGKVTDVAQAHSTPSSPSSSVAPLRARPGYWNGSADDSYASDLIMELPKQKKTVEEKQAELATAPPSDEVSGRLIDAEGRAEGRVSKAVVVKYLRAIGGWPAVSAMVLMSILVEGLRLASDMWLSHWSNQGNRLSDDEFRDSTNTNLTIYTILVAASCAATVLQMGSVVVCSVRGAKSLFANMLASVSAAPISFFDTNPIGRLLNRFGDDIIQVDLVIATTFSPILTEVASVLSRLVTTIVIIQWMGIIVLPLMFIYFRLGSYFLAPLREINRIVKITRSPLLSLVSEGIDGSTTIRAFGQHYLHRFYTLHHVAIEEFCSANFVGYATNQWFALRVDLISSSVVFALLMGIVVMHNSVSSGLVGLVITYGLTIPMSLNGLVNIWAQLETALIAPERLNEYISLPEEGKRHTDMDSSAWPTKGEVVFDAVSYRYKDTDPLVLKEVSFTVHGGEKIGIVGRTGAGKSSLMMSLFRMNDVAAGSIRIDGVDIATLGLKHLRSQLAIIPQNPVLFKGTLRSYLDPFDEFDDAALWLALTKVQLADRVSKDKLDGAVDENGDNFSVGERQMLCMARALLRQAKIVVLDEATAAIDHETDQLLQRVLRTEFASSTVLSIAHRLDTVLDSDRIVVLDHGELVQYDKPAALVAKGSGIFYELVTEGGYMDKVPTVV</sequence>
<evidence type="ECO:0000259" key="11">
    <source>
        <dbReference type="PROSITE" id="PS50893"/>
    </source>
</evidence>
<feature type="domain" description="ABC transporter" evidence="11">
    <location>
        <begin position="422"/>
        <end position="633"/>
    </location>
</feature>
<organism evidence="13 14">
    <name type="scientific">Aphanomyces euteiches</name>
    <dbReference type="NCBI Taxonomy" id="100861"/>
    <lineage>
        <taxon>Eukaryota</taxon>
        <taxon>Sar</taxon>
        <taxon>Stramenopiles</taxon>
        <taxon>Oomycota</taxon>
        <taxon>Saprolegniomycetes</taxon>
        <taxon>Saprolegniales</taxon>
        <taxon>Verrucalvaceae</taxon>
        <taxon>Aphanomyces</taxon>
    </lineage>
</organism>
<dbReference type="InterPro" id="IPR017871">
    <property type="entry name" value="ABC_transporter-like_CS"/>
</dbReference>
<reference evidence="13 14" key="1">
    <citation type="submission" date="2019-07" db="EMBL/GenBank/DDBJ databases">
        <title>Genomics analysis of Aphanomyces spp. identifies a new class of oomycete effector associated with host adaptation.</title>
        <authorList>
            <person name="Gaulin E."/>
        </authorList>
    </citation>
    <scope>NUCLEOTIDE SEQUENCE [LARGE SCALE GENOMIC DNA]</scope>
    <source>
        <strain evidence="13 14">ATCC 201684</strain>
    </source>
</reference>
<evidence type="ECO:0000256" key="4">
    <source>
        <dbReference type="ARBA" id="ARBA00022692"/>
    </source>
</evidence>
<comment type="subcellular location">
    <subcellularLocation>
        <location evidence="1">Vacuole membrane</location>
        <topology evidence="1">Multi-pass membrane protein</topology>
    </subcellularLocation>
</comment>
<feature type="transmembrane region" description="Helical" evidence="10">
    <location>
        <begin position="754"/>
        <end position="780"/>
    </location>
</feature>
<dbReference type="CDD" id="cd03244">
    <property type="entry name" value="ABCC_MRP_domain2"/>
    <property type="match status" value="1"/>
</dbReference>
<evidence type="ECO:0000256" key="5">
    <source>
        <dbReference type="ARBA" id="ARBA00022737"/>
    </source>
</evidence>